<dbReference type="GO" id="GO:0006412">
    <property type="term" value="P:translation"/>
    <property type="evidence" value="ECO:0007669"/>
    <property type="project" value="UniProtKB-UniRule"/>
</dbReference>
<dbReference type="RefSeq" id="WP_115363625.1">
    <property type="nucleotide sequence ID" value="NZ_CP038012.1"/>
</dbReference>
<evidence type="ECO:0000313" key="9">
    <source>
        <dbReference type="EMBL" id="SUJ21099.1"/>
    </source>
</evidence>
<dbReference type="CDD" id="cd00432">
    <property type="entry name" value="Ribosomal_L18_L5e"/>
    <property type="match status" value="1"/>
</dbReference>
<comment type="similarity">
    <text evidence="1 7">Belongs to the universal ribosomal protein uL18 family.</text>
</comment>
<organism evidence="9 10">
    <name type="scientific">Sporosarcina pasteurii</name>
    <name type="common">Bacillus pasteurii</name>
    <dbReference type="NCBI Taxonomy" id="1474"/>
    <lineage>
        <taxon>Bacteria</taxon>
        <taxon>Bacillati</taxon>
        <taxon>Bacillota</taxon>
        <taxon>Bacilli</taxon>
        <taxon>Bacillales</taxon>
        <taxon>Caryophanaceae</taxon>
        <taxon>Sporosarcina</taxon>
    </lineage>
</organism>
<dbReference type="Gene3D" id="3.30.420.100">
    <property type="match status" value="1"/>
</dbReference>
<evidence type="ECO:0000256" key="8">
    <source>
        <dbReference type="SAM" id="MobiDB-lite"/>
    </source>
</evidence>
<dbReference type="GO" id="GO:0003735">
    <property type="term" value="F:structural constituent of ribosome"/>
    <property type="evidence" value="ECO:0007669"/>
    <property type="project" value="InterPro"/>
</dbReference>
<dbReference type="EMBL" id="UGYZ01000002">
    <property type="protein sequence ID" value="SUJ21099.1"/>
    <property type="molecule type" value="Genomic_DNA"/>
</dbReference>
<evidence type="ECO:0000256" key="6">
    <source>
        <dbReference type="ARBA" id="ARBA00035197"/>
    </source>
</evidence>
<dbReference type="InterPro" id="IPR005484">
    <property type="entry name" value="Ribosomal_uL18_bac/plant/anim"/>
</dbReference>
<gene>
    <name evidence="7 9" type="primary">rplR</name>
    <name evidence="9" type="ORF">NCTC4822_03135</name>
</gene>
<evidence type="ECO:0000256" key="5">
    <source>
        <dbReference type="ARBA" id="ARBA00023274"/>
    </source>
</evidence>
<evidence type="ECO:0000256" key="1">
    <source>
        <dbReference type="ARBA" id="ARBA00007116"/>
    </source>
</evidence>
<dbReference type="InterPro" id="IPR004389">
    <property type="entry name" value="Ribosomal_uL18_bac-type"/>
</dbReference>
<dbReference type="PANTHER" id="PTHR12899">
    <property type="entry name" value="39S RIBOSOMAL PROTEIN L18, MITOCHONDRIAL"/>
    <property type="match status" value="1"/>
</dbReference>
<dbReference type="AlphaFoldDB" id="A0A380CI07"/>
<evidence type="ECO:0000256" key="7">
    <source>
        <dbReference type="HAMAP-Rule" id="MF_01337"/>
    </source>
</evidence>
<dbReference type="Pfam" id="PF00861">
    <property type="entry name" value="Ribosomal_L18p"/>
    <property type="match status" value="1"/>
</dbReference>
<accession>A0A380CI07</accession>
<reference evidence="9 10" key="1">
    <citation type="submission" date="2018-06" db="EMBL/GenBank/DDBJ databases">
        <authorList>
            <consortium name="Pathogen Informatics"/>
            <person name="Doyle S."/>
        </authorList>
    </citation>
    <scope>NUCLEOTIDE SEQUENCE [LARGE SCALE GENOMIC DNA]</scope>
    <source>
        <strain evidence="10">ATCC 11859 / DSM 33 / NCIB 8841 / NCTC 4822</strain>
    </source>
</reference>
<dbReference type="SUPFAM" id="SSF53137">
    <property type="entry name" value="Translational machinery components"/>
    <property type="match status" value="1"/>
</dbReference>
<feature type="compositionally biased region" description="Basic residues" evidence="8">
    <location>
        <begin position="10"/>
        <end position="20"/>
    </location>
</feature>
<name>A0A380CI07_SPOPA</name>
<sequence>MITKNDKNAVRKKRHSRVRTKVSGTATRPRLNVYRSNKHIYAQLIDDVNGVTLASASTMDNAFESDSKANVEAAAKVGELIAKQAVEKDLKSVVFDRGGYLFHGRVKALADAARENGLEF</sequence>
<keyword evidence="5 7" id="KW-0687">Ribonucleoprotein</keyword>
<evidence type="ECO:0000256" key="2">
    <source>
        <dbReference type="ARBA" id="ARBA00022730"/>
    </source>
</evidence>
<dbReference type="HAMAP" id="MF_01337_B">
    <property type="entry name" value="Ribosomal_uL18_B"/>
    <property type="match status" value="1"/>
</dbReference>
<keyword evidence="4 7" id="KW-0689">Ribosomal protein</keyword>
<dbReference type="OrthoDB" id="9810939at2"/>
<protein>
    <recommendedName>
        <fullName evidence="6 7">Large ribosomal subunit protein uL18</fullName>
    </recommendedName>
</protein>
<keyword evidence="10" id="KW-1185">Reference proteome</keyword>
<dbReference type="GO" id="GO:0008097">
    <property type="term" value="F:5S rRNA binding"/>
    <property type="evidence" value="ECO:0007669"/>
    <property type="project" value="TreeGrafter"/>
</dbReference>
<keyword evidence="3 7" id="KW-0694">RNA-binding</keyword>
<feature type="region of interest" description="Disordered" evidence="8">
    <location>
        <begin position="1"/>
        <end position="26"/>
    </location>
</feature>
<dbReference type="Proteomes" id="UP000254519">
    <property type="component" value="Unassembled WGS sequence"/>
</dbReference>
<dbReference type="NCBIfam" id="TIGR00060">
    <property type="entry name" value="L18_bact"/>
    <property type="match status" value="1"/>
</dbReference>
<evidence type="ECO:0000256" key="3">
    <source>
        <dbReference type="ARBA" id="ARBA00022884"/>
    </source>
</evidence>
<dbReference type="GO" id="GO:0022625">
    <property type="term" value="C:cytosolic large ribosomal subunit"/>
    <property type="evidence" value="ECO:0007669"/>
    <property type="project" value="TreeGrafter"/>
</dbReference>
<comment type="function">
    <text evidence="7">This is one of the proteins that bind and probably mediate the attachment of the 5S RNA into the large ribosomal subunit, where it forms part of the central protuberance.</text>
</comment>
<evidence type="ECO:0000313" key="10">
    <source>
        <dbReference type="Proteomes" id="UP000254519"/>
    </source>
</evidence>
<dbReference type="InterPro" id="IPR057268">
    <property type="entry name" value="Ribosomal_L18"/>
</dbReference>
<evidence type="ECO:0000256" key="4">
    <source>
        <dbReference type="ARBA" id="ARBA00022980"/>
    </source>
</evidence>
<comment type="subunit">
    <text evidence="7">Part of the 50S ribosomal subunit; part of the 5S rRNA/L5/L18/L25 subcomplex. Contacts the 5S and 23S rRNAs.</text>
</comment>
<dbReference type="PANTHER" id="PTHR12899:SF3">
    <property type="entry name" value="LARGE RIBOSOMAL SUBUNIT PROTEIN UL18M"/>
    <property type="match status" value="1"/>
</dbReference>
<dbReference type="FunFam" id="3.30.420.100:FF:000001">
    <property type="entry name" value="50S ribosomal protein L18"/>
    <property type="match status" value="1"/>
</dbReference>
<keyword evidence="2 7" id="KW-0699">rRNA-binding</keyword>
<proteinExistence type="inferred from homology"/>